<reference evidence="9 10" key="1">
    <citation type="journal article" date="2013" name="ISME J.">
        <title>A metabolic model for members of the genus Tetrasphaera involved in enhanced biological phosphorus removal.</title>
        <authorList>
            <person name="Kristiansen R."/>
            <person name="Nguyen H.T.T."/>
            <person name="Saunders A.M."/>
            <person name="Nielsen J.L."/>
            <person name="Wimmer R."/>
            <person name="Le V.Q."/>
            <person name="McIlroy S.J."/>
            <person name="Petrovski S."/>
            <person name="Seviour R.J."/>
            <person name="Calteau A."/>
            <person name="Nielsen K.L."/>
            <person name="Nielsen P.H."/>
        </authorList>
    </citation>
    <scope>NUCLEOTIDE SEQUENCE [LARGE SCALE GENOMIC DNA]</scope>
    <source>
        <strain evidence="9 10">Ben110</strain>
    </source>
</reference>
<evidence type="ECO:0000256" key="5">
    <source>
        <dbReference type="ARBA" id="ARBA00023125"/>
    </source>
</evidence>
<feature type="domain" description="SpoVT-AbrB" evidence="8">
    <location>
        <begin position="17"/>
        <end position="59"/>
    </location>
</feature>
<dbReference type="Gene3D" id="3.40.1550.20">
    <property type="entry name" value="Transcriptional regulator MraZ domain"/>
    <property type="match status" value="1"/>
</dbReference>
<keyword evidence="4 7" id="KW-0805">Transcription regulation</keyword>
<dbReference type="GO" id="GO:0003700">
    <property type="term" value="F:DNA-binding transcription factor activity"/>
    <property type="evidence" value="ECO:0007669"/>
    <property type="project" value="UniProtKB-UniRule"/>
</dbReference>
<evidence type="ECO:0000256" key="6">
    <source>
        <dbReference type="ARBA" id="ARBA00023163"/>
    </source>
</evidence>
<feature type="domain" description="SpoVT-AbrB" evidence="8">
    <location>
        <begin position="89"/>
        <end position="132"/>
    </location>
</feature>
<dbReference type="SUPFAM" id="SSF89447">
    <property type="entry name" value="AbrB/MazE/MraZ-like"/>
    <property type="match status" value="1"/>
</dbReference>
<comment type="caution">
    <text evidence="9">The sequence shown here is derived from an EMBL/GenBank/DDBJ whole genome shotgun (WGS) entry which is preliminary data.</text>
</comment>
<sequence length="155" mass="17239">MEKEGGGRFMDVEFLGHHSPRLDEKGRLFLPAKFRDDLGDKIVVTKGFERCLTIYPHPVFKQRILDPLNAANTSSKTVRSVRRQLLGDASTENPDRQGRVTIPGVLRSYAGLDKDCVVIGQGHYLEVWDSATYEAANATDGTTLEDLHDEGVVLL</sequence>
<dbReference type="PANTHER" id="PTHR34701">
    <property type="entry name" value="TRANSCRIPTIONAL REGULATOR MRAZ"/>
    <property type="match status" value="1"/>
</dbReference>
<keyword evidence="6 7" id="KW-0804">Transcription</keyword>
<evidence type="ECO:0000256" key="7">
    <source>
        <dbReference type="HAMAP-Rule" id="MF_01008"/>
    </source>
</evidence>
<keyword evidence="2 7" id="KW-0963">Cytoplasm</keyword>
<dbReference type="STRING" id="1193182.BN11_1410005"/>
<keyword evidence="10" id="KW-1185">Reference proteome</keyword>
<keyword evidence="5 7" id="KW-0238">DNA-binding</keyword>
<dbReference type="InterPro" id="IPR020603">
    <property type="entry name" value="MraZ_dom"/>
</dbReference>
<dbReference type="GO" id="GO:0009295">
    <property type="term" value="C:nucleoid"/>
    <property type="evidence" value="ECO:0007669"/>
    <property type="project" value="UniProtKB-SubCell"/>
</dbReference>
<dbReference type="InterPro" id="IPR003444">
    <property type="entry name" value="MraZ"/>
</dbReference>
<dbReference type="NCBIfam" id="TIGR00242">
    <property type="entry name" value="division/cell wall cluster transcriptional repressor MraZ"/>
    <property type="match status" value="1"/>
</dbReference>
<dbReference type="RefSeq" id="WP_162213209.1">
    <property type="nucleotide sequence ID" value="NZ_HG764815.1"/>
</dbReference>
<dbReference type="HAMAP" id="MF_01008">
    <property type="entry name" value="MraZ"/>
    <property type="match status" value="1"/>
</dbReference>
<evidence type="ECO:0000259" key="8">
    <source>
        <dbReference type="PROSITE" id="PS51740"/>
    </source>
</evidence>
<dbReference type="PROSITE" id="PS51740">
    <property type="entry name" value="SPOVT_ABRB"/>
    <property type="match status" value="2"/>
</dbReference>
<dbReference type="Pfam" id="PF02381">
    <property type="entry name" value="MraZ"/>
    <property type="match status" value="2"/>
</dbReference>
<protein>
    <recommendedName>
        <fullName evidence="1 7">Transcriptional regulator MraZ</fullName>
    </recommendedName>
</protein>
<dbReference type="InterPro" id="IPR037914">
    <property type="entry name" value="SpoVT-AbrB_sf"/>
</dbReference>
<gene>
    <name evidence="7 9" type="primary">mraZ</name>
    <name evidence="9" type="ORF">BN11_1410005</name>
</gene>
<keyword evidence="3" id="KW-0677">Repeat</keyword>
<dbReference type="EMBL" id="CAJA01000048">
    <property type="protein sequence ID" value="CCH72174.1"/>
    <property type="molecule type" value="Genomic_DNA"/>
</dbReference>
<organism evidence="9 10">
    <name type="scientific">Nostocoides australiense Ben110</name>
    <dbReference type="NCBI Taxonomy" id="1193182"/>
    <lineage>
        <taxon>Bacteria</taxon>
        <taxon>Bacillati</taxon>
        <taxon>Actinomycetota</taxon>
        <taxon>Actinomycetes</taxon>
        <taxon>Micrococcales</taxon>
        <taxon>Intrasporangiaceae</taxon>
        <taxon>Nostocoides</taxon>
    </lineage>
</organism>
<dbReference type="InterPro" id="IPR038619">
    <property type="entry name" value="MraZ_sf"/>
</dbReference>
<dbReference type="InterPro" id="IPR007159">
    <property type="entry name" value="SpoVT-AbrB_dom"/>
</dbReference>
<comment type="similarity">
    <text evidence="7">Belongs to the MraZ family.</text>
</comment>
<comment type="subcellular location">
    <subcellularLocation>
        <location evidence="7">Cytoplasm</location>
        <location evidence="7">Nucleoid</location>
    </subcellularLocation>
</comment>
<dbReference type="InterPro" id="IPR035642">
    <property type="entry name" value="MraZ_N"/>
</dbReference>
<dbReference type="GO" id="GO:0005737">
    <property type="term" value="C:cytoplasm"/>
    <property type="evidence" value="ECO:0007669"/>
    <property type="project" value="UniProtKB-UniRule"/>
</dbReference>
<evidence type="ECO:0000256" key="2">
    <source>
        <dbReference type="ARBA" id="ARBA00022490"/>
    </source>
</evidence>
<dbReference type="Proteomes" id="UP000035763">
    <property type="component" value="Unassembled WGS sequence"/>
</dbReference>
<dbReference type="GO" id="GO:0000976">
    <property type="term" value="F:transcription cis-regulatory region binding"/>
    <property type="evidence" value="ECO:0007669"/>
    <property type="project" value="TreeGrafter"/>
</dbReference>
<name>W6K1K2_9MICO</name>
<proteinExistence type="inferred from homology"/>
<comment type="subunit">
    <text evidence="7">Forms oligomers.</text>
</comment>
<evidence type="ECO:0000313" key="10">
    <source>
        <dbReference type="Proteomes" id="UP000035763"/>
    </source>
</evidence>
<dbReference type="GO" id="GO:2000143">
    <property type="term" value="P:negative regulation of DNA-templated transcription initiation"/>
    <property type="evidence" value="ECO:0007669"/>
    <property type="project" value="TreeGrafter"/>
</dbReference>
<evidence type="ECO:0000256" key="4">
    <source>
        <dbReference type="ARBA" id="ARBA00023015"/>
    </source>
</evidence>
<evidence type="ECO:0000313" key="9">
    <source>
        <dbReference type="EMBL" id="CCH72174.1"/>
    </source>
</evidence>
<dbReference type="CDD" id="cd16320">
    <property type="entry name" value="MraZ_N"/>
    <property type="match status" value="1"/>
</dbReference>
<dbReference type="InterPro" id="IPR035644">
    <property type="entry name" value="MraZ_C"/>
</dbReference>
<evidence type="ECO:0000256" key="1">
    <source>
        <dbReference type="ARBA" id="ARBA00013860"/>
    </source>
</evidence>
<dbReference type="CDD" id="cd16321">
    <property type="entry name" value="MraZ_C"/>
    <property type="match status" value="1"/>
</dbReference>
<dbReference type="PANTHER" id="PTHR34701:SF1">
    <property type="entry name" value="TRANSCRIPTIONAL REGULATOR MRAZ"/>
    <property type="match status" value="1"/>
</dbReference>
<evidence type="ECO:0000256" key="3">
    <source>
        <dbReference type="ARBA" id="ARBA00022737"/>
    </source>
</evidence>
<accession>W6K1K2</accession>
<dbReference type="AlphaFoldDB" id="W6K1K2"/>